<organism evidence="1 4">
    <name type="scientific">Salinibacter ruber</name>
    <dbReference type="NCBI Taxonomy" id="146919"/>
    <lineage>
        <taxon>Bacteria</taxon>
        <taxon>Pseudomonadati</taxon>
        <taxon>Rhodothermota</taxon>
        <taxon>Rhodothermia</taxon>
        <taxon>Rhodothermales</taxon>
        <taxon>Salinibacteraceae</taxon>
        <taxon>Salinibacter</taxon>
    </lineage>
</organism>
<sequence>MNQRALPSAIPSAASASVGATEGRCAFARFYLGYVYVYFYLWTAGGS</sequence>
<reference evidence="1" key="1">
    <citation type="submission" date="2022-08" db="EMBL/GenBank/DDBJ databases">
        <title>Genomic Encyclopedia of Type Strains, Phase V (KMG-V): Genome sequencing to study the core and pangenomes of soil and plant-associated prokaryotes.</title>
        <authorList>
            <person name="Whitman W."/>
        </authorList>
    </citation>
    <scope>NUCLEOTIDE SEQUENCE</scope>
    <source>
        <strain evidence="1">0</strain>
        <strain evidence="2">SP2017</strain>
        <strain evidence="3">SP3026</strain>
    </source>
</reference>
<dbReference type="EMBL" id="JANUBL010000003">
    <property type="protein sequence ID" value="MCS4121602.1"/>
    <property type="molecule type" value="Genomic_DNA"/>
</dbReference>
<name>A0A9X2PWI2_9BACT</name>
<proteinExistence type="predicted"/>
<dbReference type="Proteomes" id="UP001155144">
    <property type="component" value="Unassembled WGS sequence"/>
</dbReference>
<evidence type="ECO:0000313" key="2">
    <source>
        <dbReference type="EMBL" id="MCS3950898.1"/>
    </source>
</evidence>
<comment type="caution">
    <text evidence="1">The sequence shown here is derived from an EMBL/GenBank/DDBJ whole genome shotgun (WGS) entry which is preliminary data.</text>
</comment>
<evidence type="ECO:0000313" key="4">
    <source>
        <dbReference type="Proteomes" id="UP001155027"/>
    </source>
</evidence>
<dbReference type="EMBL" id="JANUBB010000003">
    <property type="protein sequence ID" value="MCS3950898.1"/>
    <property type="molecule type" value="Genomic_DNA"/>
</dbReference>
<evidence type="ECO:0000313" key="1">
    <source>
        <dbReference type="EMBL" id="MCS3677824.1"/>
    </source>
</evidence>
<protein>
    <submittedName>
        <fullName evidence="1">Uncharacterized protein</fullName>
    </submittedName>
</protein>
<evidence type="ECO:0000313" key="3">
    <source>
        <dbReference type="EMBL" id="MCS4121602.1"/>
    </source>
</evidence>
<gene>
    <name evidence="3" type="ORF">GGP45_001955</name>
    <name evidence="1" type="ORF">GGP71_001752</name>
    <name evidence="2" type="ORF">GGP83_000839</name>
</gene>
<accession>A0A9X2PWI2</accession>
<dbReference type="EMBL" id="JANUAU010000005">
    <property type="protein sequence ID" value="MCS3677824.1"/>
    <property type="molecule type" value="Genomic_DNA"/>
</dbReference>
<dbReference type="RefSeq" id="WP_162713362.1">
    <property type="nucleotide sequence ID" value="NZ_CALTRV010000002.1"/>
</dbReference>
<dbReference type="Proteomes" id="UP001155027">
    <property type="component" value="Unassembled WGS sequence"/>
</dbReference>
<dbReference type="Proteomes" id="UP001155010">
    <property type="component" value="Unassembled WGS sequence"/>
</dbReference>
<dbReference type="AlphaFoldDB" id="A0A9X2PWI2"/>